<keyword evidence="4" id="KW-0732">Signal</keyword>
<dbReference type="KEGG" id="sta:STHERM_c17240"/>
<dbReference type="SUPFAM" id="SSF51445">
    <property type="entry name" value="(Trans)glycosidases"/>
    <property type="match status" value="1"/>
</dbReference>
<gene>
    <name evidence="10" type="ordered locus">STHERM_c17240</name>
</gene>
<dbReference type="Gene3D" id="3.40.50.1700">
    <property type="entry name" value="Glycoside hydrolase family 3 C-terminal domain"/>
    <property type="match status" value="1"/>
</dbReference>
<evidence type="ECO:0000313" key="10">
    <source>
        <dbReference type="EMBL" id="ADN02659.1"/>
    </source>
</evidence>
<evidence type="ECO:0000256" key="7">
    <source>
        <dbReference type="RuleBase" id="RU361161"/>
    </source>
</evidence>
<dbReference type="InterPro" id="IPR036881">
    <property type="entry name" value="Glyco_hydro_3_C_sf"/>
</dbReference>
<dbReference type="PROSITE" id="PS00775">
    <property type="entry name" value="GLYCOSYL_HYDROL_F3"/>
    <property type="match status" value="1"/>
</dbReference>
<comment type="similarity">
    <text evidence="2 7">Belongs to the glycosyl hydrolase 3 family.</text>
</comment>
<dbReference type="GO" id="GO:0008422">
    <property type="term" value="F:beta-glucosidase activity"/>
    <property type="evidence" value="ECO:0007669"/>
    <property type="project" value="UniProtKB-EC"/>
</dbReference>
<dbReference type="PRINTS" id="PR00133">
    <property type="entry name" value="GLHYDRLASE3"/>
</dbReference>
<evidence type="ECO:0000259" key="8">
    <source>
        <dbReference type="Pfam" id="PF00933"/>
    </source>
</evidence>
<dbReference type="EC" id="3.2.1.21" evidence="3"/>
<comment type="catalytic activity">
    <reaction evidence="1">
        <text>Hydrolysis of terminal, non-reducing beta-D-glucosyl residues with release of beta-D-glucose.</text>
        <dbReference type="EC" id="3.2.1.21"/>
    </reaction>
</comment>
<evidence type="ECO:0000256" key="1">
    <source>
        <dbReference type="ARBA" id="ARBA00000448"/>
    </source>
</evidence>
<keyword evidence="6 7" id="KW-0326">Glycosidase</keyword>
<evidence type="ECO:0000256" key="6">
    <source>
        <dbReference type="ARBA" id="ARBA00023295"/>
    </source>
</evidence>
<dbReference type="SUPFAM" id="SSF52279">
    <property type="entry name" value="Beta-D-glucan exohydrolase, C-terminal domain"/>
    <property type="match status" value="1"/>
</dbReference>
<evidence type="ECO:0000259" key="9">
    <source>
        <dbReference type="Pfam" id="PF01915"/>
    </source>
</evidence>
<dbReference type="InterPro" id="IPR019800">
    <property type="entry name" value="Glyco_hydro_3_AS"/>
</dbReference>
<dbReference type="CAZy" id="GH3">
    <property type="family name" value="Glycoside Hydrolase Family 3"/>
</dbReference>
<dbReference type="Gene3D" id="3.20.20.300">
    <property type="entry name" value="Glycoside hydrolase, family 3, N-terminal domain"/>
    <property type="match status" value="1"/>
</dbReference>
<dbReference type="Pfam" id="PF00933">
    <property type="entry name" value="Glyco_hydro_3"/>
    <property type="match status" value="1"/>
</dbReference>
<dbReference type="PANTHER" id="PTHR30620:SF16">
    <property type="entry name" value="LYSOSOMAL BETA GLUCOSIDASE"/>
    <property type="match status" value="1"/>
</dbReference>
<evidence type="ECO:0000256" key="4">
    <source>
        <dbReference type="ARBA" id="ARBA00022729"/>
    </source>
</evidence>
<accession>E0RNZ7</accession>
<dbReference type="Proteomes" id="UP000001296">
    <property type="component" value="Chromosome"/>
</dbReference>
<keyword evidence="5 7" id="KW-0378">Hydrolase</keyword>
<dbReference type="RefSeq" id="WP_013314498.1">
    <property type="nucleotide sequence ID" value="NC_014484.1"/>
</dbReference>
<dbReference type="GO" id="GO:0009251">
    <property type="term" value="P:glucan catabolic process"/>
    <property type="evidence" value="ECO:0007669"/>
    <property type="project" value="TreeGrafter"/>
</dbReference>
<evidence type="ECO:0000256" key="2">
    <source>
        <dbReference type="ARBA" id="ARBA00005336"/>
    </source>
</evidence>
<dbReference type="EMBL" id="CP001698">
    <property type="protein sequence ID" value="ADN02659.1"/>
    <property type="molecule type" value="Genomic_DNA"/>
</dbReference>
<reference key="1">
    <citation type="submission" date="2009-08" db="EMBL/GenBank/DDBJ databases">
        <title>The genome sequence of Spirochaeta thermophila DSM6192.</title>
        <authorList>
            <person name="Angelov A."/>
            <person name="Mientus M."/>
            <person name="Wittenberg S."/>
            <person name="Lehmann R."/>
            <person name="Liesegang H."/>
            <person name="Daniel R."/>
            <person name="Liebl W."/>
        </authorList>
    </citation>
    <scope>NUCLEOTIDE SEQUENCE</scope>
    <source>
        <strain>DSM 6192</strain>
    </source>
</reference>
<dbReference type="InterPro" id="IPR017853">
    <property type="entry name" value="GH"/>
</dbReference>
<feature type="domain" description="Glycoside hydrolase family 3 C-terminal" evidence="9">
    <location>
        <begin position="408"/>
        <end position="615"/>
    </location>
</feature>
<dbReference type="eggNOG" id="COG1472">
    <property type="taxonomic scope" value="Bacteria"/>
</dbReference>
<evidence type="ECO:0000256" key="3">
    <source>
        <dbReference type="ARBA" id="ARBA00012744"/>
    </source>
</evidence>
<dbReference type="InterPro" id="IPR036962">
    <property type="entry name" value="Glyco_hydro_3_N_sf"/>
</dbReference>
<sequence length="615" mass="67450">MKHHTQVWMLMLVFLLFPMWGCGVKGDPSRGRFRDSSLSPEERARDLLSYMTIEEKIGQMAMVDRGYLKSPHDIAEYGLGAILSGGGSAPRRNTPESWKEMVDGFQREALSTRLGIPILYGIDAVHGHNNVYGAVIFPHNIGLGATRDPELVERIGRAVAEEVVATGIHWTFAPCVTVPQDERWGRTYEGFSEDPELVARLGAALIRGFQGVPAPESLARPDTILATAKHFVADGGTTGGKDRGDARLTEEELRRIHLRPYVEAVRVGVGSVMVSYSSINGVKMHANRELIQEVLRGELAFDGLIVSDWAAHTELPGSLKERLATVINAGVDMIMIPDDYRGFVAAVKSLVEEGVVSRKRIDEAVYRILLTKFRLGLFEHPIQENVDFSVVGNEAHRALAREAVRKSVVLLKNEGGVLPLKKDGSRILVLGDKADDLGVQCGGWTITWQGKRGRITEGTTILEAVRKAVDDPSLVTHVRRASQLAQVKADVIIVVVGETPYAEMHGDRQDLSLTREDRELIIRASQTGLPVVVVLVSGRPLLITDLVDSVDALLAVWLPGTEGDGIADVLFGDYAPTGKLPFVWPRSMEVLPLTIEESGDHPEKALFPYGYGLSY</sequence>
<organism evidence="10 11">
    <name type="scientific">Winmispira thermophila (strain ATCC 49972 / DSM 6192 / RI 19.B1)</name>
    <name type="common">Spirochaeta thermophila</name>
    <dbReference type="NCBI Taxonomy" id="665571"/>
    <lineage>
        <taxon>Bacteria</taxon>
        <taxon>Pseudomonadati</taxon>
        <taxon>Spirochaetota</taxon>
        <taxon>Spirochaetia</taxon>
        <taxon>Winmispirales</taxon>
        <taxon>Winmispiraceae</taxon>
        <taxon>Winmispira</taxon>
    </lineage>
</organism>
<dbReference type="InterPro" id="IPR051915">
    <property type="entry name" value="Cellulose_Degrad_GH3"/>
</dbReference>
<protein>
    <recommendedName>
        <fullName evidence="3">beta-glucosidase</fullName>
        <ecNumber evidence="3">3.2.1.21</ecNumber>
    </recommendedName>
</protein>
<dbReference type="InterPro" id="IPR001764">
    <property type="entry name" value="Glyco_hydro_3_N"/>
</dbReference>
<feature type="domain" description="Glycoside hydrolase family 3 N-terminal" evidence="8">
    <location>
        <begin position="52"/>
        <end position="369"/>
    </location>
</feature>
<dbReference type="AlphaFoldDB" id="E0RNZ7"/>
<reference evidence="10 11" key="2">
    <citation type="journal article" date="2010" name="J. Bacteriol.">
        <title>Genome sequence of the polysaccharide-degrading, thermophilic anaerobe Spirochaeta thermophila DSM 6192.</title>
        <authorList>
            <person name="Angelov A."/>
            <person name="Liebl S."/>
            <person name="Ballschmiter M."/>
            <person name="Bomeke M."/>
            <person name="Lehmann R."/>
            <person name="Liesegang H."/>
            <person name="Daniel R."/>
            <person name="Liebl W."/>
        </authorList>
    </citation>
    <scope>NUCLEOTIDE SEQUENCE [LARGE SCALE GENOMIC DNA]</scope>
    <source>
        <strain evidence="11">ATCC 49972 / DSM 6192 / RI 19.B1</strain>
    </source>
</reference>
<evidence type="ECO:0000256" key="5">
    <source>
        <dbReference type="ARBA" id="ARBA00022801"/>
    </source>
</evidence>
<dbReference type="InterPro" id="IPR002772">
    <property type="entry name" value="Glyco_hydro_3_C"/>
</dbReference>
<dbReference type="PANTHER" id="PTHR30620">
    <property type="entry name" value="PERIPLASMIC BETA-GLUCOSIDASE-RELATED"/>
    <property type="match status" value="1"/>
</dbReference>
<dbReference type="PaxDb" id="665571-STHERM_c17240"/>
<dbReference type="Pfam" id="PF01915">
    <property type="entry name" value="Glyco_hydro_3_C"/>
    <property type="match status" value="1"/>
</dbReference>
<evidence type="ECO:0000313" key="11">
    <source>
        <dbReference type="Proteomes" id="UP000001296"/>
    </source>
</evidence>
<name>E0RNZ7_WINT6</name>
<dbReference type="HOGENOM" id="CLU_004542_9_3_12"/>
<proteinExistence type="inferred from homology"/>